<keyword evidence="2" id="KW-1185">Reference proteome</keyword>
<proteinExistence type="predicted"/>
<sequence>MICFRFGSGFDKTHPVVDFELSLYCSLQMYTAVKTFVASRLLEWIMLLKSKGVTRLTIKMGIEIPNDNNVNLHNLIPQTPLTLLGYKQLSDLKLHGLCFPNLNFWKCNFLLLQNLSICWVYFEHDTHFVSLVKWCPKLRTLSAIDINALKIVEKAEGFYDKSRQVSLPNLESA</sequence>
<accession>A0ACB0M4I8</accession>
<evidence type="ECO:0000313" key="2">
    <source>
        <dbReference type="Proteomes" id="UP001177021"/>
    </source>
</evidence>
<dbReference type="Proteomes" id="UP001177021">
    <property type="component" value="Unassembled WGS sequence"/>
</dbReference>
<organism evidence="1 2">
    <name type="scientific">Trifolium pratense</name>
    <name type="common">Red clover</name>
    <dbReference type="NCBI Taxonomy" id="57577"/>
    <lineage>
        <taxon>Eukaryota</taxon>
        <taxon>Viridiplantae</taxon>
        <taxon>Streptophyta</taxon>
        <taxon>Embryophyta</taxon>
        <taxon>Tracheophyta</taxon>
        <taxon>Spermatophyta</taxon>
        <taxon>Magnoliopsida</taxon>
        <taxon>eudicotyledons</taxon>
        <taxon>Gunneridae</taxon>
        <taxon>Pentapetalae</taxon>
        <taxon>rosids</taxon>
        <taxon>fabids</taxon>
        <taxon>Fabales</taxon>
        <taxon>Fabaceae</taxon>
        <taxon>Papilionoideae</taxon>
        <taxon>50 kb inversion clade</taxon>
        <taxon>NPAAA clade</taxon>
        <taxon>Hologalegina</taxon>
        <taxon>IRL clade</taxon>
        <taxon>Trifolieae</taxon>
        <taxon>Trifolium</taxon>
    </lineage>
</organism>
<reference evidence="1" key="1">
    <citation type="submission" date="2023-10" db="EMBL/GenBank/DDBJ databases">
        <authorList>
            <person name="Rodriguez Cubillos JULIANA M."/>
            <person name="De Vega J."/>
        </authorList>
    </citation>
    <scope>NUCLEOTIDE SEQUENCE</scope>
</reference>
<comment type="caution">
    <text evidence="1">The sequence shown here is derived from an EMBL/GenBank/DDBJ whole genome shotgun (WGS) entry which is preliminary data.</text>
</comment>
<name>A0ACB0M4I8_TRIPR</name>
<dbReference type="EMBL" id="CASHSV030000716">
    <property type="protein sequence ID" value="CAJ2675747.1"/>
    <property type="molecule type" value="Genomic_DNA"/>
</dbReference>
<evidence type="ECO:0000313" key="1">
    <source>
        <dbReference type="EMBL" id="CAJ2675747.1"/>
    </source>
</evidence>
<protein>
    <submittedName>
        <fullName evidence="1">Uncharacterized protein</fullName>
    </submittedName>
</protein>
<gene>
    <name evidence="1" type="ORF">MILVUS5_LOCUS38695</name>
</gene>